<name>A0A9W7AQH9_9STRA</name>
<feature type="region of interest" description="Disordered" evidence="1">
    <location>
        <begin position="213"/>
        <end position="250"/>
    </location>
</feature>
<dbReference type="InterPro" id="IPR010736">
    <property type="entry name" value="SHIPPO-rpt"/>
</dbReference>
<accession>A0A9W7AQH9</accession>
<organism evidence="2 3">
    <name type="scientific">Triparma laevis f. inornata</name>
    <dbReference type="NCBI Taxonomy" id="1714386"/>
    <lineage>
        <taxon>Eukaryota</taxon>
        <taxon>Sar</taxon>
        <taxon>Stramenopiles</taxon>
        <taxon>Ochrophyta</taxon>
        <taxon>Bolidophyceae</taxon>
        <taxon>Parmales</taxon>
        <taxon>Triparmaceae</taxon>
        <taxon>Triparma</taxon>
    </lineage>
</organism>
<feature type="compositionally biased region" description="Polar residues" evidence="1">
    <location>
        <begin position="28"/>
        <end position="43"/>
    </location>
</feature>
<dbReference type="AlphaFoldDB" id="A0A9W7AQH9"/>
<feature type="region of interest" description="Disordered" evidence="1">
    <location>
        <begin position="589"/>
        <end position="618"/>
    </location>
</feature>
<feature type="region of interest" description="Disordered" evidence="1">
    <location>
        <begin position="1"/>
        <end position="63"/>
    </location>
</feature>
<feature type="compositionally biased region" description="Basic and acidic residues" evidence="1">
    <location>
        <begin position="1"/>
        <end position="12"/>
    </location>
</feature>
<reference evidence="3" key="1">
    <citation type="journal article" date="2023" name="Commun. Biol.">
        <title>Genome analysis of Parmales, the sister group of diatoms, reveals the evolutionary specialization of diatoms from phago-mixotrophs to photoautotrophs.</title>
        <authorList>
            <person name="Ban H."/>
            <person name="Sato S."/>
            <person name="Yoshikawa S."/>
            <person name="Yamada K."/>
            <person name="Nakamura Y."/>
            <person name="Ichinomiya M."/>
            <person name="Sato N."/>
            <person name="Blanc-Mathieu R."/>
            <person name="Endo H."/>
            <person name="Kuwata A."/>
            <person name="Ogata H."/>
        </authorList>
    </citation>
    <scope>NUCLEOTIDE SEQUENCE [LARGE SCALE GENOMIC DNA]</scope>
</reference>
<dbReference type="Proteomes" id="UP001162640">
    <property type="component" value="Unassembled WGS sequence"/>
</dbReference>
<evidence type="ECO:0000313" key="2">
    <source>
        <dbReference type="EMBL" id="GMH74160.1"/>
    </source>
</evidence>
<gene>
    <name evidence="2" type="ORF">TL16_g06387</name>
</gene>
<dbReference type="Pfam" id="PF07004">
    <property type="entry name" value="SHIPPO-rpt"/>
    <property type="match status" value="1"/>
</dbReference>
<feature type="region of interest" description="Disordered" evidence="1">
    <location>
        <begin position="378"/>
        <end position="405"/>
    </location>
</feature>
<comment type="caution">
    <text evidence="2">The sequence shown here is derived from an EMBL/GenBank/DDBJ whole genome shotgun (WGS) entry which is preliminary data.</text>
</comment>
<proteinExistence type="predicted"/>
<evidence type="ECO:0000256" key="1">
    <source>
        <dbReference type="SAM" id="MobiDB-lite"/>
    </source>
</evidence>
<evidence type="ECO:0000313" key="3">
    <source>
        <dbReference type="Proteomes" id="UP001162640"/>
    </source>
</evidence>
<protein>
    <submittedName>
        <fullName evidence="2">Uncharacterized protein</fullName>
    </submittedName>
</protein>
<sequence>MTITSRADRKSDMALTTTDPVTGPGSYNLVQERSNRQNFTGFGNSEPRGSIANVDPRASRLPGPGQYGTTVAVPEVHSADGANFKSTSRRLAPSVTGSSAFMESTIAQNPGPGTYSQQSSMKMAYDNGVRSEAIKYGLKRAASSTKIMNQMPRQYNPPAIPQKMQTFGYVTEERNGFNEVRPVPPPSQIIMGTKGDTVGPGAYEQFEGKGIRPELPSSFANSKTQRKIFEPSVSSDRENPGPGVYEGKGFSWDRGGTGAFRSNTKMAHQVLNTAEKEAQQNFAAREGLVSGPGMGNHPVANFGRHGDITEYNQEKYNLVQSFGTTAVRDTCPRVDKGFSFASRANSYSDRLVGPGSYNTNLMSDFTKKQQKTLRATPVGFNGTAERPCLRNSDSRTSLSAPGPSPAQYNPDYFTLAHSAEKAAMSSRKIGVFGTTGPRFRPKNDIEVEAERTELNVGAGSYDHEPEPARVVVQHHKQFKSNFKPQESFGSSAKRCGVDGVNIDGSKFKDTPGPQYDSKINNISRKSRYRQPNTFQKAGRKFETGNSGPAALGPGSYNMPSSINSHSFNITLKAKNKQYVKRSSLAQIEREHKRASGGLPDDASMMSISVSGRGDNCEL</sequence>
<dbReference type="EMBL" id="BLQM01000192">
    <property type="protein sequence ID" value="GMH74160.1"/>
    <property type="molecule type" value="Genomic_DNA"/>
</dbReference>